<dbReference type="OrthoDB" id="9945161at2"/>
<proteinExistence type="predicted"/>
<sequence>MFEHEHQAMRFSKKTFEWSEILVFDSVEKAFCQHGRPHVTKVEDARAALHGRWDEVIVAGVDAPYVNFVTSEGLMRMWAHEPNKVEALRIRIDEGDEVWWSEEAQMIAVTFEELTVMIGLEEGEATECVALECE</sequence>
<name>A0A3S9PZR6_9ACTO</name>
<evidence type="ECO:0000313" key="2">
    <source>
        <dbReference type="Proteomes" id="UP000280344"/>
    </source>
</evidence>
<keyword evidence="2" id="KW-1185">Reference proteome</keyword>
<dbReference type="RefSeq" id="WP_126704685.1">
    <property type="nucleotide sequence ID" value="NZ_CP034593.1"/>
</dbReference>
<dbReference type="Proteomes" id="UP000280344">
    <property type="component" value="Chromosome"/>
</dbReference>
<evidence type="ECO:0000313" key="1">
    <source>
        <dbReference type="EMBL" id="AZQ77883.1"/>
    </source>
</evidence>
<dbReference type="KEGG" id="flh:EJ997_11590"/>
<dbReference type="AlphaFoldDB" id="A0A3S9PZR6"/>
<protein>
    <submittedName>
        <fullName evidence="1">Uncharacterized protein</fullName>
    </submittedName>
</protein>
<gene>
    <name evidence="1" type="ORF">EJ997_11590</name>
</gene>
<organism evidence="1 2">
    <name type="scientific">Flaviflexus ciconiae</name>
    <dbReference type="NCBI Taxonomy" id="2496867"/>
    <lineage>
        <taxon>Bacteria</taxon>
        <taxon>Bacillati</taxon>
        <taxon>Actinomycetota</taxon>
        <taxon>Actinomycetes</taxon>
        <taxon>Actinomycetales</taxon>
        <taxon>Actinomycetaceae</taxon>
        <taxon>Flaviflexus</taxon>
    </lineage>
</organism>
<accession>A0A3S9PZR6</accession>
<dbReference type="EMBL" id="CP034593">
    <property type="protein sequence ID" value="AZQ77883.1"/>
    <property type="molecule type" value="Genomic_DNA"/>
</dbReference>
<reference evidence="1 2" key="1">
    <citation type="submission" date="2018-12" db="EMBL/GenBank/DDBJ databases">
        <title>Complete genome sequence of Flaviflexus sp. H23T48.</title>
        <authorList>
            <person name="Bae J.-W."/>
            <person name="Lee J.-Y."/>
        </authorList>
    </citation>
    <scope>NUCLEOTIDE SEQUENCE [LARGE SCALE GENOMIC DNA]</scope>
    <source>
        <strain evidence="1 2">H23T48</strain>
    </source>
</reference>